<evidence type="ECO:0000256" key="2">
    <source>
        <dbReference type="SAM" id="MobiDB-lite"/>
    </source>
</evidence>
<feature type="compositionally biased region" description="Acidic residues" evidence="2">
    <location>
        <begin position="312"/>
        <end position="326"/>
    </location>
</feature>
<feature type="binding site" evidence="1">
    <location>
        <position position="225"/>
    </location>
    <ligand>
        <name>Zn(2+)</name>
        <dbReference type="ChEBI" id="CHEBI:29105"/>
    </ligand>
</feature>
<keyword evidence="1" id="KW-0862">Zinc</keyword>
<comment type="caution">
    <text evidence="3">The sequence shown here is derived from an EMBL/GenBank/DDBJ whole genome shotgun (WGS) entry which is preliminary data.</text>
</comment>
<dbReference type="InterPro" id="IPR005301">
    <property type="entry name" value="MOB_kinase_act_fam"/>
</dbReference>
<evidence type="ECO:0000313" key="4">
    <source>
        <dbReference type="EMBL" id="TIB30305.1"/>
    </source>
</evidence>
<reference evidence="5 6" key="1">
    <citation type="submission" date="2019-03" db="EMBL/GenBank/DDBJ databases">
        <title>Sequencing 23 genomes of Wallemia ichthyophaga.</title>
        <authorList>
            <person name="Gostincar C."/>
        </authorList>
    </citation>
    <scope>NUCLEOTIDE SEQUENCE [LARGE SCALE GENOMIC DNA]</scope>
    <source>
        <strain evidence="4 6">EXF-6200</strain>
        <strain evidence="3 5">EXF-8621</strain>
    </source>
</reference>
<keyword evidence="1" id="KW-0479">Metal-binding</keyword>
<dbReference type="SMART" id="SM01388">
    <property type="entry name" value="Mob1_phocein"/>
    <property type="match status" value="1"/>
</dbReference>
<sequence length="326" mass="37196">MAGNSSSHGDTIQPKKSHEKLKSQQRRWDNSAERSVNERERERDNVGETGKDKELADIKLRNRLRVRKGMRRDSFENAQGSYMSNDSPRQQLNYLLKKRNDVDTLPVPGNITQETWISEHIRSMATDINTPWMTLMQDYCECGDMRVDQSTTTNALVCVAHSTHRTTPCSALEYSLHNLNSVVADVCLITSSDLLDTLDALDTLTPDTQETQKSCLRKLARIIAHFYSNHRDMFLVCESETGLARRISRLAKRYNILPPYILIWDGDMDADLDMERENELGDDLCDLNDFKPRRTPAQPSRQLFDVGPVSGEGDDEDSDDYSSDDD</sequence>
<organism evidence="3 5">
    <name type="scientific">Wallemia ichthyophaga</name>
    <dbReference type="NCBI Taxonomy" id="245174"/>
    <lineage>
        <taxon>Eukaryota</taxon>
        <taxon>Fungi</taxon>
        <taxon>Dikarya</taxon>
        <taxon>Basidiomycota</taxon>
        <taxon>Wallemiomycotina</taxon>
        <taxon>Wallemiomycetes</taxon>
        <taxon>Wallemiales</taxon>
        <taxon>Wallemiaceae</taxon>
        <taxon>Wallemia</taxon>
    </lineage>
</organism>
<gene>
    <name evidence="4" type="ORF">E3P86_03525</name>
    <name evidence="3" type="ORF">E3P90_03181</name>
</gene>
<feature type="region of interest" description="Disordered" evidence="2">
    <location>
        <begin position="285"/>
        <end position="326"/>
    </location>
</feature>
<feature type="compositionally biased region" description="Polar residues" evidence="2">
    <location>
        <begin position="1"/>
        <end position="10"/>
    </location>
</feature>
<dbReference type="InterPro" id="IPR036703">
    <property type="entry name" value="MOB_kinase_act_sf"/>
</dbReference>
<feature type="binding site" evidence="1">
    <location>
        <position position="230"/>
    </location>
    <ligand>
        <name>Zn(2+)</name>
        <dbReference type="ChEBI" id="CHEBI:29105"/>
    </ligand>
</feature>
<feature type="compositionally biased region" description="Basic and acidic residues" evidence="2">
    <location>
        <begin position="20"/>
        <end position="54"/>
    </location>
</feature>
<evidence type="ECO:0000256" key="1">
    <source>
        <dbReference type="PIRSR" id="PIRSR605301-1"/>
    </source>
</evidence>
<feature type="binding site" evidence="1">
    <location>
        <position position="140"/>
    </location>
    <ligand>
        <name>Zn(2+)</name>
        <dbReference type="ChEBI" id="CHEBI:29105"/>
    </ligand>
</feature>
<accession>A0A4T0H6M3</accession>
<protein>
    <recommendedName>
        <fullName evidence="7">MOB kinase activator-like 4</fullName>
    </recommendedName>
</protein>
<dbReference type="Proteomes" id="UP000306954">
    <property type="component" value="Unassembled WGS sequence"/>
</dbReference>
<dbReference type="EMBL" id="SPOF01000039">
    <property type="protein sequence ID" value="TIB09671.1"/>
    <property type="molecule type" value="Genomic_DNA"/>
</dbReference>
<evidence type="ECO:0008006" key="7">
    <source>
        <dbReference type="Google" id="ProtNLM"/>
    </source>
</evidence>
<dbReference type="Pfam" id="PF03637">
    <property type="entry name" value="Mob1_phocein"/>
    <property type="match status" value="1"/>
</dbReference>
<evidence type="ECO:0000313" key="5">
    <source>
        <dbReference type="Proteomes" id="UP000306954"/>
    </source>
</evidence>
<feature type="region of interest" description="Disordered" evidence="2">
    <location>
        <begin position="1"/>
        <end position="54"/>
    </location>
</feature>
<dbReference type="AlphaFoldDB" id="A0A4T0H6M3"/>
<dbReference type="EMBL" id="SPOI01000266">
    <property type="protein sequence ID" value="TIB30305.1"/>
    <property type="molecule type" value="Genomic_DNA"/>
</dbReference>
<proteinExistence type="predicted"/>
<name>A0A4T0H6M3_WALIC</name>
<evidence type="ECO:0000313" key="3">
    <source>
        <dbReference type="EMBL" id="TIB09671.1"/>
    </source>
</evidence>
<dbReference type="Proteomes" id="UP000310689">
    <property type="component" value="Unassembled WGS sequence"/>
</dbReference>
<dbReference type="Gene3D" id="1.20.140.30">
    <property type="entry name" value="MOB kinase activator"/>
    <property type="match status" value="1"/>
</dbReference>
<dbReference type="SUPFAM" id="SSF101152">
    <property type="entry name" value="Mob1/phocein"/>
    <property type="match status" value="1"/>
</dbReference>
<evidence type="ECO:0000313" key="6">
    <source>
        <dbReference type="Proteomes" id="UP000310689"/>
    </source>
</evidence>